<accession>A0AAW1SS03</accession>
<reference evidence="1 2" key="1">
    <citation type="journal article" date="2024" name="Nat. Commun.">
        <title>Phylogenomics reveals the evolutionary origins of lichenization in chlorophyte algae.</title>
        <authorList>
            <person name="Puginier C."/>
            <person name="Libourel C."/>
            <person name="Otte J."/>
            <person name="Skaloud P."/>
            <person name="Haon M."/>
            <person name="Grisel S."/>
            <person name="Petersen M."/>
            <person name="Berrin J.G."/>
            <person name="Delaux P.M."/>
            <person name="Dal Grande F."/>
            <person name="Keller J."/>
        </authorList>
    </citation>
    <scope>NUCLEOTIDE SEQUENCE [LARGE SCALE GENOMIC DNA]</scope>
    <source>
        <strain evidence="1 2">SAG 2523</strain>
    </source>
</reference>
<dbReference type="InterPro" id="IPR014710">
    <property type="entry name" value="RmlC-like_jellyroll"/>
</dbReference>
<dbReference type="SUPFAM" id="SSF51182">
    <property type="entry name" value="RmlC-like cupins"/>
    <property type="match status" value="1"/>
</dbReference>
<sequence>MRSGVRCGITERLLAEGGTLPNKAVQQSHCEEGDTYCCCPAGGSGPFSIFSQNTVTKAPPETLKMNQLEAGKASSHYDNRGDIHKFKLSNNITINLMRTEAGTMRSGDLHNCTQMDVILSGRAILRRLDVLSGQELVREYGANDFILIPPRIPHIFEFLEENYMVEWWDCPFEAWYYKPYRDRIYTAMRAAGKQAKPRDKTS</sequence>
<dbReference type="AlphaFoldDB" id="A0AAW1SS03"/>
<dbReference type="Proteomes" id="UP001485043">
    <property type="component" value="Unassembled WGS sequence"/>
</dbReference>
<evidence type="ECO:0000313" key="1">
    <source>
        <dbReference type="EMBL" id="KAK9856847.1"/>
    </source>
</evidence>
<proteinExistence type="predicted"/>
<dbReference type="InterPro" id="IPR011051">
    <property type="entry name" value="RmlC_Cupin_sf"/>
</dbReference>
<dbReference type="Gene3D" id="2.60.120.10">
    <property type="entry name" value="Jelly Rolls"/>
    <property type="match status" value="1"/>
</dbReference>
<evidence type="ECO:0000313" key="2">
    <source>
        <dbReference type="Proteomes" id="UP001485043"/>
    </source>
</evidence>
<organism evidence="1 2">
    <name type="scientific">Apatococcus fuscideae</name>
    <dbReference type="NCBI Taxonomy" id="2026836"/>
    <lineage>
        <taxon>Eukaryota</taxon>
        <taxon>Viridiplantae</taxon>
        <taxon>Chlorophyta</taxon>
        <taxon>core chlorophytes</taxon>
        <taxon>Trebouxiophyceae</taxon>
        <taxon>Chlorellales</taxon>
        <taxon>Chlorellaceae</taxon>
        <taxon>Apatococcus</taxon>
    </lineage>
</organism>
<keyword evidence="2" id="KW-1185">Reference proteome</keyword>
<name>A0AAW1SS03_9CHLO</name>
<protein>
    <submittedName>
        <fullName evidence="1">Uncharacterized protein</fullName>
    </submittedName>
</protein>
<comment type="caution">
    <text evidence="1">The sequence shown here is derived from an EMBL/GenBank/DDBJ whole genome shotgun (WGS) entry which is preliminary data.</text>
</comment>
<gene>
    <name evidence="1" type="ORF">WJX84_008135</name>
</gene>
<dbReference type="EMBL" id="JALJOV010000993">
    <property type="protein sequence ID" value="KAK9856847.1"/>
    <property type="molecule type" value="Genomic_DNA"/>
</dbReference>